<keyword evidence="4" id="KW-0997">Cell inner membrane</keyword>
<dbReference type="InterPro" id="IPR036640">
    <property type="entry name" value="ABC1_TM_sf"/>
</dbReference>
<dbReference type="eggNOG" id="COG1132">
    <property type="taxonomic scope" value="Bacteria"/>
</dbReference>
<comment type="subcellular location">
    <subcellularLocation>
        <location evidence="1">Cell membrane</location>
        <topology evidence="1">Multi-pass membrane protein</topology>
    </subcellularLocation>
</comment>
<proteinExistence type="predicted"/>
<evidence type="ECO:0000256" key="3">
    <source>
        <dbReference type="ARBA" id="ARBA00022475"/>
    </source>
</evidence>
<dbReference type="GO" id="GO:0016887">
    <property type="term" value="F:ATP hydrolysis activity"/>
    <property type="evidence" value="ECO:0007669"/>
    <property type="project" value="InterPro"/>
</dbReference>
<evidence type="ECO:0000256" key="5">
    <source>
        <dbReference type="ARBA" id="ARBA00022692"/>
    </source>
</evidence>
<feature type="domain" description="ABC transmembrane type-1" evidence="12">
    <location>
        <begin position="31"/>
        <end position="310"/>
    </location>
</feature>
<dbReference type="CDD" id="cd07346">
    <property type="entry name" value="ABC_6TM_exporters"/>
    <property type="match status" value="1"/>
</dbReference>
<dbReference type="PROSITE" id="PS50893">
    <property type="entry name" value="ABC_TRANSPORTER_2"/>
    <property type="match status" value="1"/>
</dbReference>
<dbReference type="SMART" id="SM00382">
    <property type="entry name" value="AAA"/>
    <property type="match status" value="1"/>
</dbReference>
<evidence type="ECO:0000256" key="9">
    <source>
        <dbReference type="ARBA" id="ARBA00023136"/>
    </source>
</evidence>
<dbReference type="PROSITE" id="PS50929">
    <property type="entry name" value="ABC_TM1F"/>
    <property type="match status" value="1"/>
</dbReference>
<dbReference type="Gene3D" id="3.40.50.300">
    <property type="entry name" value="P-loop containing nucleotide triphosphate hydrolases"/>
    <property type="match status" value="1"/>
</dbReference>
<evidence type="ECO:0000256" key="4">
    <source>
        <dbReference type="ARBA" id="ARBA00022519"/>
    </source>
</evidence>
<reference evidence="13 14" key="1">
    <citation type="submission" date="2010-08" db="EMBL/GenBank/DDBJ databases">
        <authorList>
            <person name="Muzny D."/>
            <person name="Qin X."/>
            <person name="Buhay C."/>
            <person name="Dugan-Rocha S."/>
            <person name="Ding Y."/>
            <person name="Chen G."/>
            <person name="Hawes A."/>
            <person name="Holder M."/>
            <person name="Jhangiani S."/>
            <person name="Johnson A."/>
            <person name="Khan Z."/>
            <person name="Li Z."/>
            <person name="Liu W."/>
            <person name="Liu X."/>
            <person name="Perez L."/>
            <person name="Shen H."/>
            <person name="Wang Q."/>
            <person name="Watt J."/>
            <person name="Xi L."/>
            <person name="Xin Y."/>
            <person name="Zhou J."/>
            <person name="Deng J."/>
            <person name="Jiang H."/>
            <person name="Liu Y."/>
            <person name="Qu J."/>
            <person name="Song X.-Z."/>
            <person name="Zhang L."/>
            <person name="Villasana D."/>
            <person name="Johnson A."/>
            <person name="Liu J."/>
            <person name="Liyanage D."/>
            <person name="Lorensuhewa L."/>
            <person name="Robinson T."/>
            <person name="Song A."/>
            <person name="Song B.-B."/>
            <person name="Dinh H."/>
            <person name="Thornton R."/>
            <person name="Coyle M."/>
            <person name="Francisco L."/>
            <person name="Jackson L."/>
            <person name="Javaid M."/>
            <person name="Korchina V."/>
            <person name="Kovar C."/>
            <person name="Mata R."/>
            <person name="Mathew T."/>
            <person name="Ngo R."/>
            <person name="Nguyen L."/>
            <person name="Nguyen N."/>
            <person name="Okwuonu G."/>
            <person name="Ongeri F."/>
            <person name="Pham C."/>
            <person name="Simmons D."/>
            <person name="Wilczek-Boney K."/>
            <person name="Hale W."/>
            <person name="Jakkamsetti A."/>
            <person name="Pham P."/>
            <person name="Ruth R."/>
            <person name="San Lucas F."/>
            <person name="Warren J."/>
            <person name="Zhang J."/>
            <person name="Zhao Z."/>
            <person name="Zhou C."/>
            <person name="Zhu D."/>
            <person name="Lee S."/>
            <person name="Bess C."/>
            <person name="Blankenburg K."/>
            <person name="Forbes L."/>
            <person name="Fu Q."/>
            <person name="Gubbala S."/>
            <person name="Hirani K."/>
            <person name="Jayaseelan J.C."/>
            <person name="Lara F."/>
            <person name="Munidasa M."/>
            <person name="Palculict T."/>
            <person name="Patil S."/>
            <person name="Pu L.-L."/>
            <person name="Saada N."/>
            <person name="Tang L."/>
            <person name="Weissenberger G."/>
            <person name="Zhu Y."/>
            <person name="Hemphill L."/>
            <person name="Shang Y."/>
            <person name="Youmans B."/>
            <person name="Ayvaz T."/>
            <person name="Ross M."/>
            <person name="Santibanez J."/>
            <person name="Aqrawi P."/>
            <person name="Gross S."/>
            <person name="Joshi V."/>
            <person name="Fowler G."/>
            <person name="Nazareth L."/>
            <person name="Reid J."/>
            <person name="Worley K."/>
            <person name="Petrosino J."/>
            <person name="Highlander S."/>
            <person name="Gibbs R."/>
        </authorList>
    </citation>
    <scope>NUCLEOTIDE SEQUENCE [LARGE SCALE GENOMIC DNA]</scope>
    <source>
        <strain evidence="13 14">ATCC 33035</strain>
    </source>
</reference>
<dbReference type="AlphaFoldDB" id="E2S0U8"/>
<dbReference type="PANTHER" id="PTHR43394">
    <property type="entry name" value="ATP-DEPENDENT PERMEASE MDL1, MITOCHONDRIAL"/>
    <property type="match status" value="1"/>
</dbReference>
<dbReference type="Gene3D" id="1.20.1560.10">
    <property type="entry name" value="ABC transporter type 1, transmembrane domain"/>
    <property type="match status" value="1"/>
</dbReference>
<dbReference type="InterPro" id="IPR003439">
    <property type="entry name" value="ABC_transporter-like_ATP-bd"/>
</dbReference>
<protein>
    <submittedName>
        <fullName evidence="13">ABC transporter, ATP-binding protein</fullName>
    </submittedName>
</protein>
<dbReference type="Pfam" id="PF00005">
    <property type="entry name" value="ABC_tran"/>
    <property type="match status" value="1"/>
</dbReference>
<evidence type="ECO:0000259" key="12">
    <source>
        <dbReference type="PROSITE" id="PS50929"/>
    </source>
</evidence>
<dbReference type="Proteomes" id="UP000003020">
    <property type="component" value="Unassembled WGS sequence"/>
</dbReference>
<dbReference type="SUPFAM" id="SSF90123">
    <property type="entry name" value="ABC transporter transmembrane region"/>
    <property type="match status" value="1"/>
</dbReference>
<feature type="transmembrane region" description="Helical" evidence="10">
    <location>
        <begin position="63"/>
        <end position="89"/>
    </location>
</feature>
<dbReference type="GO" id="GO:0015421">
    <property type="term" value="F:ABC-type oligopeptide transporter activity"/>
    <property type="evidence" value="ECO:0007669"/>
    <property type="project" value="TreeGrafter"/>
</dbReference>
<keyword evidence="9 10" id="KW-0472">Membrane</keyword>
<dbReference type="PANTHER" id="PTHR43394:SF1">
    <property type="entry name" value="ATP-BINDING CASSETTE SUB-FAMILY B MEMBER 10, MITOCHONDRIAL"/>
    <property type="match status" value="1"/>
</dbReference>
<evidence type="ECO:0000256" key="1">
    <source>
        <dbReference type="ARBA" id="ARBA00004651"/>
    </source>
</evidence>
<organism evidence="13 14">
    <name type="scientific">Corynebacterium pseudogenitalium ATCC 33035</name>
    <dbReference type="NCBI Taxonomy" id="525264"/>
    <lineage>
        <taxon>Bacteria</taxon>
        <taxon>Bacillati</taxon>
        <taxon>Actinomycetota</taxon>
        <taxon>Actinomycetes</taxon>
        <taxon>Mycobacteriales</taxon>
        <taxon>Corynebacteriaceae</taxon>
        <taxon>Corynebacterium</taxon>
    </lineage>
</organism>
<evidence type="ECO:0000256" key="2">
    <source>
        <dbReference type="ARBA" id="ARBA00022448"/>
    </source>
</evidence>
<feature type="transmembrane region" description="Helical" evidence="10">
    <location>
        <begin position="250"/>
        <end position="272"/>
    </location>
</feature>
<dbReference type="EMBL" id="ABYQ02000003">
    <property type="protein sequence ID" value="EFQ81264.1"/>
    <property type="molecule type" value="Genomic_DNA"/>
</dbReference>
<keyword evidence="2" id="KW-0813">Transport</keyword>
<evidence type="ECO:0000256" key="6">
    <source>
        <dbReference type="ARBA" id="ARBA00022741"/>
    </source>
</evidence>
<dbReference type="Pfam" id="PF00664">
    <property type="entry name" value="ABC_membrane"/>
    <property type="match status" value="1"/>
</dbReference>
<evidence type="ECO:0000313" key="13">
    <source>
        <dbReference type="EMBL" id="EFQ81264.1"/>
    </source>
</evidence>
<feature type="transmembrane region" description="Helical" evidence="10">
    <location>
        <begin position="30"/>
        <end position="51"/>
    </location>
</feature>
<evidence type="ECO:0000259" key="11">
    <source>
        <dbReference type="PROSITE" id="PS50893"/>
    </source>
</evidence>
<evidence type="ECO:0000313" key="14">
    <source>
        <dbReference type="Proteomes" id="UP000003020"/>
    </source>
</evidence>
<keyword evidence="7 13" id="KW-0067">ATP-binding</keyword>
<accession>E2S0U8</accession>
<sequence length="581" mass="61850">MMRFPTASWPQVRKEVGRQLSDVPGARPQAAAALALLTAGAGSNVAIPILLGKIVDAVIDHGAIAPIGISLVLVAVVSALFSAAGFYVLSRLSERVISALREDMVSTALRLPTHRVEEAGTGDLVSRSTDDVAELSAAVTETVPVLAKSVFAIATTGVALVSLNWQYLLVVGAVTPLYFIAARQYLQRAPQRYTDERAAMAERARRLLEAIRGRETVRAFGMEDQMHAGIERASAQVVDKGYAARRTMMVLQLWMTVIELVMLVCGLVVSFWVVQSGALTVGAVTAAMLLLIRLRGPLMGLMRVIDTVQSGYASLSRIVGVVMDPPRAVPDFGAPTPGGVAELKEVSFSYDDGGWAVQDVNLKLPAGHTVALVGASGAGKTTVAALLAGLRVPAAGTVVVDGVEVSALSDSERVARLAMISQEVHVFSGTLREDLSLAAPQASDAQMEDALQRVGAQWYLQLEEGLDTVIGAQGIHLDPVATQQLALARILLLDPKIVIMDEATAEAGSVGAEALEEAATEVTRRRTALIVAHRLDQAARADSIAVMDNGRVVEQGSHHELLDYGGRYKQLWTAWQKGRQR</sequence>
<evidence type="ECO:0000256" key="8">
    <source>
        <dbReference type="ARBA" id="ARBA00022989"/>
    </source>
</evidence>
<dbReference type="InterPro" id="IPR027417">
    <property type="entry name" value="P-loop_NTPase"/>
</dbReference>
<keyword evidence="5 10" id="KW-0812">Transmembrane</keyword>
<name>E2S0U8_9CORY</name>
<feature type="domain" description="ABC transporter" evidence="11">
    <location>
        <begin position="341"/>
        <end position="574"/>
    </location>
</feature>
<gene>
    <name evidence="13" type="ORF">HMPREF0305_10150</name>
</gene>
<dbReference type="GO" id="GO:0005524">
    <property type="term" value="F:ATP binding"/>
    <property type="evidence" value="ECO:0007669"/>
    <property type="project" value="UniProtKB-KW"/>
</dbReference>
<dbReference type="GO" id="GO:0005886">
    <property type="term" value="C:plasma membrane"/>
    <property type="evidence" value="ECO:0007669"/>
    <property type="project" value="UniProtKB-SubCell"/>
</dbReference>
<dbReference type="InterPro" id="IPR039421">
    <property type="entry name" value="Type_1_exporter"/>
</dbReference>
<keyword evidence="8 10" id="KW-1133">Transmembrane helix</keyword>
<feature type="transmembrane region" description="Helical" evidence="10">
    <location>
        <begin position="165"/>
        <end position="182"/>
    </location>
</feature>
<comment type="caution">
    <text evidence="13">The sequence shown here is derived from an EMBL/GenBank/DDBJ whole genome shotgun (WGS) entry which is preliminary data.</text>
</comment>
<evidence type="ECO:0000256" key="10">
    <source>
        <dbReference type="SAM" id="Phobius"/>
    </source>
</evidence>
<dbReference type="HOGENOM" id="CLU_000604_84_9_11"/>
<dbReference type="SUPFAM" id="SSF52540">
    <property type="entry name" value="P-loop containing nucleoside triphosphate hydrolases"/>
    <property type="match status" value="1"/>
</dbReference>
<dbReference type="InterPro" id="IPR011527">
    <property type="entry name" value="ABC1_TM_dom"/>
</dbReference>
<dbReference type="InterPro" id="IPR003593">
    <property type="entry name" value="AAA+_ATPase"/>
</dbReference>
<evidence type="ECO:0000256" key="7">
    <source>
        <dbReference type="ARBA" id="ARBA00022840"/>
    </source>
</evidence>
<dbReference type="FunFam" id="3.40.50.300:FF:001001">
    <property type="entry name" value="Multidrug ABC transporter ATP-binding protein"/>
    <property type="match status" value="1"/>
</dbReference>
<keyword evidence="3" id="KW-1003">Cell membrane</keyword>
<keyword evidence="6" id="KW-0547">Nucleotide-binding</keyword>
<feature type="transmembrane region" description="Helical" evidence="10">
    <location>
        <begin position="278"/>
        <end position="294"/>
    </location>
</feature>
<keyword evidence="14" id="KW-1185">Reference proteome</keyword>